<feature type="chain" id="PRO_5031464317" description="DUF5017 domain-containing protein" evidence="2">
    <location>
        <begin position="20"/>
        <end position="216"/>
    </location>
</feature>
<dbReference type="EMBL" id="JABANE010000034">
    <property type="protein sequence ID" value="NME69072.1"/>
    <property type="molecule type" value="Genomic_DNA"/>
</dbReference>
<dbReference type="Proteomes" id="UP000576082">
    <property type="component" value="Unassembled WGS sequence"/>
</dbReference>
<protein>
    <recommendedName>
        <fullName evidence="5">DUF5017 domain-containing protein</fullName>
    </recommendedName>
</protein>
<accession>A0A7X9X9T0</accession>
<gene>
    <name evidence="3" type="ORF">HHU12_13945</name>
</gene>
<evidence type="ECO:0000256" key="1">
    <source>
        <dbReference type="SAM" id="MobiDB-lite"/>
    </source>
</evidence>
<comment type="caution">
    <text evidence="3">The sequence shown here is derived from an EMBL/GenBank/DDBJ whole genome shotgun (WGS) entry which is preliminary data.</text>
</comment>
<dbReference type="AlphaFoldDB" id="A0A7X9X9T0"/>
<dbReference type="RefSeq" id="WP_169657357.1">
    <property type="nucleotide sequence ID" value="NZ_JABANE010000034.1"/>
</dbReference>
<sequence>MRLKYLIQLLMVAFLFSCGEETSIDPDQDMDNVGGETEGTDNQNGDGEPEVQLGYNYLNTTDITYTSENSTYFFTGLVSVSDVNVKADEKLYSFGALKFKYQLSSFFGEPTRAGIFLWSDNNGENEINTIKLRFKLFNTDGTFTGVYYVYSPLVDNDDNEWSFDVTGSPDWDEFFHANEELSAFISAEAAKDLYKAEFYLGEMDIIEINGKEVTLD</sequence>
<dbReference type="PROSITE" id="PS51257">
    <property type="entry name" value="PROKAR_LIPOPROTEIN"/>
    <property type="match status" value="1"/>
</dbReference>
<keyword evidence="2" id="KW-0732">Signal</keyword>
<feature type="signal peptide" evidence="2">
    <location>
        <begin position="1"/>
        <end position="19"/>
    </location>
</feature>
<organism evidence="3 4">
    <name type="scientific">Flammeovirga aprica JL-4</name>
    <dbReference type="NCBI Taxonomy" id="694437"/>
    <lineage>
        <taxon>Bacteria</taxon>
        <taxon>Pseudomonadati</taxon>
        <taxon>Bacteroidota</taxon>
        <taxon>Cytophagia</taxon>
        <taxon>Cytophagales</taxon>
        <taxon>Flammeovirgaceae</taxon>
        <taxon>Flammeovirga</taxon>
    </lineage>
</organism>
<evidence type="ECO:0008006" key="5">
    <source>
        <dbReference type="Google" id="ProtNLM"/>
    </source>
</evidence>
<keyword evidence="4" id="KW-1185">Reference proteome</keyword>
<evidence type="ECO:0000313" key="4">
    <source>
        <dbReference type="Proteomes" id="UP000576082"/>
    </source>
</evidence>
<feature type="region of interest" description="Disordered" evidence="1">
    <location>
        <begin position="25"/>
        <end position="48"/>
    </location>
</feature>
<name>A0A7X9X9T0_9BACT</name>
<evidence type="ECO:0000313" key="3">
    <source>
        <dbReference type="EMBL" id="NME69072.1"/>
    </source>
</evidence>
<proteinExistence type="predicted"/>
<reference evidence="3 4" key="1">
    <citation type="submission" date="2020-04" db="EMBL/GenBank/DDBJ databases">
        <title>Flammeovirga sp. SR4, a novel species isolated from seawater.</title>
        <authorList>
            <person name="Wang X."/>
        </authorList>
    </citation>
    <scope>NUCLEOTIDE SEQUENCE [LARGE SCALE GENOMIC DNA]</scope>
    <source>
        <strain evidence="3 4">ATCC 23126</strain>
    </source>
</reference>
<evidence type="ECO:0000256" key="2">
    <source>
        <dbReference type="SAM" id="SignalP"/>
    </source>
</evidence>